<keyword evidence="3" id="KW-1185">Reference proteome</keyword>
<dbReference type="InterPro" id="IPR000182">
    <property type="entry name" value="GNAT_dom"/>
</dbReference>
<dbReference type="InterPro" id="IPR016181">
    <property type="entry name" value="Acyl_CoA_acyltransferase"/>
</dbReference>
<protein>
    <submittedName>
        <fullName evidence="2">GNAT family N-acetyltransferase</fullName>
    </submittedName>
</protein>
<dbReference type="PANTHER" id="PTHR43441:SF3">
    <property type="entry name" value="ACETYLTRANSFERASE"/>
    <property type="match status" value="1"/>
</dbReference>
<gene>
    <name evidence="2" type="ORF">JR050_20045</name>
</gene>
<evidence type="ECO:0000259" key="1">
    <source>
        <dbReference type="PROSITE" id="PS51186"/>
    </source>
</evidence>
<reference evidence="2 3" key="1">
    <citation type="submission" date="2021-02" db="EMBL/GenBank/DDBJ databases">
        <title>Bacillus sp. RD4P76, an endophyte from a halophyte.</title>
        <authorList>
            <person name="Sun J.-Q."/>
        </authorList>
    </citation>
    <scope>NUCLEOTIDE SEQUENCE [LARGE SCALE GENOMIC DNA]</scope>
    <source>
        <strain evidence="2 3">RD4P76</strain>
    </source>
</reference>
<dbReference type="PANTHER" id="PTHR43441">
    <property type="entry name" value="RIBOSOMAL-PROTEIN-SERINE ACETYLTRANSFERASE"/>
    <property type="match status" value="1"/>
</dbReference>
<dbReference type="Gene3D" id="3.40.630.30">
    <property type="match status" value="1"/>
</dbReference>
<evidence type="ECO:0000313" key="3">
    <source>
        <dbReference type="Proteomes" id="UP001518925"/>
    </source>
</evidence>
<dbReference type="Pfam" id="PF13302">
    <property type="entry name" value="Acetyltransf_3"/>
    <property type="match status" value="1"/>
</dbReference>
<evidence type="ECO:0000313" key="2">
    <source>
        <dbReference type="EMBL" id="MBM6619961.1"/>
    </source>
</evidence>
<sequence>MNPIMLDFPTEFTTDRLLIRWPLPGDGKVVYDAIVASRNELREWLPFAQKEQTEEETEVNLRESHAEFLKREDLRLLVFHKETGDFIASSGLHRINWEVRKFEIGYWIDTRHSGKGYMTEAVEGITKFAFKELEARRVEIRCDTENIRSRAVAERLGFDLEGILRNDAYDVKGKQLRDTCVFAKIK</sequence>
<dbReference type="SUPFAM" id="SSF55729">
    <property type="entry name" value="Acyl-CoA N-acyltransferases (Nat)"/>
    <property type="match status" value="1"/>
</dbReference>
<feature type="domain" description="N-acetyltransferase" evidence="1">
    <location>
        <begin position="39"/>
        <end position="177"/>
    </location>
</feature>
<dbReference type="PROSITE" id="PS51186">
    <property type="entry name" value="GNAT"/>
    <property type="match status" value="1"/>
</dbReference>
<name>A0ABS2DQ84_9BACI</name>
<accession>A0ABS2DQ84</accession>
<dbReference type="InterPro" id="IPR051908">
    <property type="entry name" value="Ribosomal_N-acetyltransferase"/>
</dbReference>
<dbReference type="RefSeq" id="WP_204205433.1">
    <property type="nucleotide sequence ID" value="NZ_JAFELM010000045.1"/>
</dbReference>
<organism evidence="2 3">
    <name type="scientific">Bacillus suaedaesalsae</name>
    <dbReference type="NCBI Taxonomy" id="2810349"/>
    <lineage>
        <taxon>Bacteria</taxon>
        <taxon>Bacillati</taxon>
        <taxon>Bacillota</taxon>
        <taxon>Bacilli</taxon>
        <taxon>Bacillales</taxon>
        <taxon>Bacillaceae</taxon>
        <taxon>Bacillus</taxon>
    </lineage>
</organism>
<comment type="caution">
    <text evidence="2">The sequence shown here is derived from an EMBL/GenBank/DDBJ whole genome shotgun (WGS) entry which is preliminary data.</text>
</comment>
<dbReference type="Proteomes" id="UP001518925">
    <property type="component" value="Unassembled WGS sequence"/>
</dbReference>
<proteinExistence type="predicted"/>
<dbReference type="EMBL" id="JAFELM010000045">
    <property type="protein sequence ID" value="MBM6619961.1"/>
    <property type="molecule type" value="Genomic_DNA"/>
</dbReference>